<sequence length="72" mass="7564">MKRRWLVISAAFVIIASAAIWGTNALVANAGPTTNPVTGVGSDFTPALPGDENVKAVNKAVEEGRIEFARPK</sequence>
<evidence type="ECO:0000313" key="2">
    <source>
        <dbReference type="EMBL" id="MFC0215488.1"/>
    </source>
</evidence>
<dbReference type="RefSeq" id="WP_377472937.1">
    <property type="nucleotide sequence ID" value="NZ_JBHLWN010000098.1"/>
</dbReference>
<feature type="signal peptide" evidence="1">
    <location>
        <begin position="1"/>
        <end position="30"/>
    </location>
</feature>
<organism evidence="2 3">
    <name type="scientific">Paenibacillus chartarius</name>
    <dbReference type="NCBI Taxonomy" id="747481"/>
    <lineage>
        <taxon>Bacteria</taxon>
        <taxon>Bacillati</taxon>
        <taxon>Bacillota</taxon>
        <taxon>Bacilli</taxon>
        <taxon>Bacillales</taxon>
        <taxon>Paenibacillaceae</taxon>
        <taxon>Paenibacillus</taxon>
    </lineage>
</organism>
<protein>
    <recommendedName>
        <fullName evidence="4">DUF4148 domain-containing protein</fullName>
    </recommendedName>
</protein>
<proteinExistence type="predicted"/>
<keyword evidence="1" id="KW-0732">Signal</keyword>
<evidence type="ECO:0008006" key="4">
    <source>
        <dbReference type="Google" id="ProtNLM"/>
    </source>
</evidence>
<reference evidence="2 3" key="1">
    <citation type="submission" date="2024-09" db="EMBL/GenBank/DDBJ databases">
        <authorList>
            <person name="Sun Q."/>
            <person name="Mori K."/>
        </authorList>
    </citation>
    <scope>NUCLEOTIDE SEQUENCE [LARGE SCALE GENOMIC DNA]</scope>
    <source>
        <strain evidence="2 3">CCM 7759</strain>
    </source>
</reference>
<evidence type="ECO:0000313" key="3">
    <source>
        <dbReference type="Proteomes" id="UP001589776"/>
    </source>
</evidence>
<comment type="caution">
    <text evidence="2">The sequence shown here is derived from an EMBL/GenBank/DDBJ whole genome shotgun (WGS) entry which is preliminary data.</text>
</comment>
<dbReference type="Proteomes" id="UP001589776">
    <property type="component" value="Unassembled WGS sequence"/>
</dbReference>
<name>A0ABV6DS59_9BACL</name>
<feature type="chain" id="PRO_5046987905" description="DUF4148 domain-containing protein" evidence="1">
    <location>
        <begin position="31"/>
        <end position="72"/>
    </location>
</feature>
<dbReference type="EMBL" id="JBHLWN010000098">
    <property type="protein sequence ID" value="MFC0215488.1"/>
    <property type="molecule type" value="Genomic_DNA"/>
</dbReference>
<keyword evidence="3" id="KW-1185">Reference proteome</keyword>
<accession>A0ABV6DS59</accession>
<evidence type="ECO:0000256" key="1">
    <source>
        <dbReference type="SAM" id="SignalP"/>
    </source>
</evidence>
<gene>
    <name evidence="2" type="ORF">ACFFK0_24140</name>
</gene>